<dbReference type="GO" id="GO:0005886">
    <property type="term" value="C:plasma membrane"/>
    <property type="evidence" value="ECO:0007669"/>
    <property type="project" value="TreeGrafter"/>
</dbReference>
<evidence type="ECO:0000256" key="1">
    <source>
        <dbReference type="ARBA" id="ARBA00004141"/>
    </source>
</evidence>
<dbReference type="Pfam" id="PF00999">
    <property type="entry name" value="Na_H_Exchanger"/>
    <property type="match status" value="1"/>
</dbReference>
<dbReference type="AlphaFoldDB" id="A0A821UWF7"/>
<dbReference type="GO" id="GO:0051453">
    <property type="term" value="P:regulation of intracellular pH"/>
    <property type="evidence" value="ECO:0007669"/>
    <property type="project" value="TreeGrafter"/>
</dbReference>
<reference evidence="11" key="1">
    <citation type="submission" date="2021-02" db="EMBL/GenBank/DDBJ databases">
        <authorList>
            <person name="Nowell W R."/>
        </authorList>
    </citation>
    <scope>NUCLEOTIDE SEQUENCE</scope>
</reference>
<dbReference type="GO" id="GO:0098719">
    <property type="term" value="P:sodium ion import across plasma membrane"/>
    <property type="evidence" value="ECO:0007669"/>
    <property type="project" value="TreeGrafter"/>
</dbReference>
<evidence type="ECO:0000313" key="11">
    <source>
        <dbReference type="EMBL" id="CAF4897356.1"/>
    </source>
</evidence>
<organism evidence="11 12">
    <name type="scientific">Rotaria socialis</name>
    <dbReference type="NCBI Taxonomy" id="392032"/>
    <lineage>
        <taxon>Eukaryota</taxon>
        <taxon>Metazoa</taxon>
        <taxon>Spiralia</taxon>
        <taxon>Gnathifera</taxon>
        <taxon>Rotifera</taxon>
        <taxon>Eurotatoria</taxon>
        <taxon>Bdelloidea</taxon>
        <taxon>Philodinida</taxon>
        <taxon>Philodinidae</taxon>
        <taxon>Rotaria</taxon>
    </lineage>
</organism>
<dbReference type="InterPro" id="IPR006153">
    <property type="entry name" value="Cation/H_exchanger_TM"/>
</dbReference>
<evidence type="ECO:0000256" key="2">
    <source>
        <dbReference type="ARBA" id="ARBA00022448"/>
    </source>
</evidence>
<evidence type="ECO:0000256" key="3">
    <source>
        <dbReference type="ARBA" id="ARBA00022692"/>
    </source>
</evidence>
<evidence type="ECO:0000313" key="12">
    <source>
        <dbReference type="Proteomes" id="UP000663873"/>
    </source>
</evidence>
<sequence>MDYVLGALSFFVVSLGGVLIGIIFGVVACFTTKFTEHTPVLEPLIILVYAYLAYLTSEMVSVSGILA</sequence>
<keyword evidence="8" id="KW-0739">Sodium transport</keyword>
<keyword evidence="2" id="KW-0813">Transport</keyword>
<evidence type="ECO:0000256" key="6">
    <source>
        <dbReference type="ARBA" id="ARBA00023065"/>
    </source>
</evidence>
<feature type="non-terminal residue" evidence="11">
    <location>
        <position position="67"/>
    </location>
</feature>
<feature type="transmembrane region" description="Helical" evidence="9">
    <location>
        <begin position="44"/>
        <end position="66"/>
    </location>
</feature>
<evidence type="ECO:0000256" key="5">
    <source>
        <dbReference type="ARBA" id="ARBA00023053"/>
    </source>
</evidence>
<keyword evidence="5" id="KW-0915">Sodium</keyword>
<comment type="subcellular location">
    <subcellularLocation>
        <location evidence="1">Membrane</location>
        <topology evidence="1">Multi-pass membrane protein</topology>
    </subcellularLocation>
</comment>
<dbReference type="EMBL" id="CAJOBP010075553">
    <property type="protein sequence ID" value="CAF4897356.1"/>
    <property type="molecule type" value="Genomic_DNA"/>
</dbReference>
<dbReference type="GO" id="GO:0015386">
    <property type="term" value="F:potassium:proton antiporter activity"/>
    <property type="evidence" value="ECO:0007669"/>
    <property type="project" value="TreeGrafter"/>
</dbReference>
<feature type="transmembrane region" description="Helical" evidence="9">
    <location>
        <begin position="6"/>
        <end position="32"/>
    </location>
</feature>
<dbReference type="Proteomes" id="UP000663873">
    <property type="component" value="Unassembled WGS sequence"/>
</dbReference>
<evidence type="ECO:0000256" key="7">
    <source>
        <dbReference type="ARBA" id="ARBA00023136"/>
    </source>
</evidence>
<protein>
    <recommendedName>
        <fullName evidence="10">Cation/H+ exchanger transmembrane domain-containing protein</fullName>
    </recommendedName>
</protein>
<dbReference type="GO" id="GO:0015385">
    <property type="term" value="F:sodium:proton antiporter activity"/>
    <property type="evidence" value="ECO:0007669"/>
    <property type="project" value="InterPro"/>
</dbReference>
<evidence type="ECO:0000259" key="10">
    <source>
        <dbReference type="Pfam" id="PF00999"/>
    </source>
</evidence>
<dbReference type="PANTHER" id="PTHR10110">
    <property type="entry name" value="SODIUM/HYDROGEN EXCHANGER"/>
    <property type="match status" value="1"/>
</dbReference>
<keyword evidence="3 9" id="KW-0812">Transmembrane</keyword>
<dbReference type="InterPro" id="IPR018422">
    <property type="entry name" value="Cation/H_exchanger_CPA1"/>
</dbReference>
<proteinExistence type="predicted"/>
<dbReference type="PANTHER" id="PTHR10110:SF98">
    <property type="entry name" value="SODIUM_HYDROGEN EXCHANGER"/>
    <property type="match status" value="1"/>
</dbReference>
<keyword evidence="7 9" id="KW-0472">Membrane</keyword>
<feature type="domain" description="Cation/H+ exchanger transmembrane" evidence="10">
    <location>
        <begin position="2"/>
        <end position="67"/>
    </location>
</feature>
<keyword evidence="12" id="KW-1185">Reference proteome</keyword>
<evidence type="ECO:0000256" key="8">
    <source>
        <dbReference type="ARBA" id="ARBA00023201"/>
    </source>
</evidence>
<evidence type="ECO:0000256" key="9">
    <source>
        <dbReference type="SAM" id="Phobius"/>
    </source>
</evidence>
<keyword evidence="6" id="KW-0406">Ion transport</keyword>
<accession>A0A821UWF7</accession>
<keyword evidence="4 9" id="KW-1133">Transmembrane helix</keyword>
<evidence type="ECO:0000256" key="4">
    <source>
        <dbReference type="ARBA" id="ARBA00022989"/>
    </source>
</evidence>
<gene>
    <name evidence="11" type="ORF">UJA718_LOCUS45350</name>
</gene>
<comment type="caution">
    <text evidence="11">The sequence shown here is derived from an EMBL/GenBank/DDBJ whole genome shotgun (WGS) entry which is preliminary data.</text>
</comment>
<name>A0A821UWF7_9BILA</name>